<dbReference type="PANTHER" id="PTHR44329">
    <property type="entry name" value="SERINE/THREONINE-PROTEIN KINASE TNNI3K-RELATED"/>
    <property type="match status" value="1"/>
</dbReference>
<evidence type="ECO:0000313" key="8">
    <source>
        <dbReference type="Proteomes" id="UP000807716"/>
    </source>
</evidence>
<dbReference type="Pfam" id="PF07714">
    <property type="entry name" value="PK_Tyr_Ser-Thr"/>
    <property type="match status" value="1"/>
</dbReference>
<dbReference type="CDD" id="cd13999">
    <property type="entry name" value="STKc_MAP3K-like"/>
    <property type="match status" value="1"/>
</dbReference>
<dbReference type="InterPro" id="IPR000719">
    <property type="entry name" value="Prot_kinase_dom"/>
</dbReference>
<dbReference type="InterPro" id="IPR011009">
    <property type="entry name" value="Kinase-like_dom_sf"/>
</dbReference>
<sequence length="515" mass="57299">MRTPIGAGAYGSVYHAYWQGRKVAIKQFTMTLTDVARERAIQQEVRLLDSLRDKHIIQFYGTTEHEGRLVLVMEYAEGGSLEGVIQDGLLDWPAKSRIAQEVVRGLAYIHHMGVLHRDLKSMNVLLTRHMEVKLCDFGLATVKVRSASKSTSSAKGTTRWMAPELFTARPKYSTKSDMFALAVVMWEMAANCTIPFQEQIDNYTVISLIKNGEREELPDDTPLSYRQWVERCWDQDPTKRPEASEMVTKDPEPPIRKNVLGEHKSIVQVTATMSGIALVSPLPGENTSDDGSQAMVRRLEEHVDALLARASAGDADAQWALAAKYDTGLGVGQNDTEAFKWYLRAAAQGSKEAQYATGDFFRRGRGTPKNEAIAAYWMEQAATSGHAIAQNEYGWMYHAGIGIEQDDVKAASWFRQSAKQGCTEAQFNLGCMYQNGYGLPQDYCEAWTWFHKAAVQGSAAAQNSVGRMYENGLGVKRDLGVASYWYRISANNGNASALSSLESMHENGQDIDIIF</sequence>
<evidence type="ECO:0000256" key="1">
    <source>
        <dbReference type="ARBA" id="ARBA00022527"/>
    </source>
</evidence>
<dbReference type="SUPFAM" id="SSF56112">
    <property type="entry name" value="Protein kinase-like (PK-like)"/>
    <property type="match status" value="1"/>
</dbReference>
<accession>A0A9P6U6Q1</accession>
<keyword evidence="1" id="KW-0418">Kinase</keyword>
<protein>
    <recommendedName>
        <fullName evidence="6">Protein kinase domain-containing protein</fullName>
    </recommendedName>
</protein>
<dbReference type="InterPro" id="IPR008271">
    <property type="entry name" value="Ser/Thr_kinase_AS"/>
</dbReference>
<dbReference type="OrthoDB" id="2363200at2759"/>
<comment type="caution">
    <text evidence="7">The sequence shown here is derived from an EMBL/GenBank/DDBJ whole genome shotgun (WGS) entry which is preliminary data.</text>
</comment>
<keyword evidence="1" id="KW-0808">Transferase</keyword>
<dbReference type="GO" id="GO:0004674">
    <property type="term" value="F:protein serine/threonine kinase activity"/>
    <property type="evidence" value="ECO:0007669"/>
    <property type="project" value="UniProtKB-KW"/>
</dbReference>
<dbReference type="InterPro" id="IPR017441">
    <property type="entry name" value="Protein_kinase_ATP_BS"/>
</dbReference>
<dbReference type="PANTHER" id="PTHR44329:SF298">
    <property type="entry name" value="MIXED LINEAGE KINASE DOMAIN-LIKE PROTEIN"/>
    <property type="match status" value="1"/>
</dbReference>
<evidence type="ECO:0000256" key="5">
    <source>
        <dbReference type="SAM" id="MobiDB-lite"/>
    </source>
</evidence>
<dbReference type="GO" id="GO:0005524">
    <property type="term" value="F:ATP binding"/>
    <property type="evidence" value="ECO:0007669"/>
    <property type="project" value="UniProtKB-UniRule"/>
</dbReference>
<gene>
    <name evidence="7" type="ORF">DFQ27_002932</name>
</gene>
<keyword evidence="8" id="KW-1185">Reference proteome</keyword>
<dbReference type="EMBL" id="JAAAJB010000214">
    <property type="protein sequence ID" value="KAG0261500.1"/>
    <property type="molecule type" value="Genomic_DNA"/>
</dbReference>
<dbReference type="GO" id="GO:0097527">
    <property type="term" value="P:necroptotic signaling pathway"/>
    <property type="evidence" value="ECO:0007669"/>
    <property type="project" value="TreeGrafter"/>
</dbReference>
<dbReference type="InterPro" id="IPR001245">
    <property type="entry name" value="Ser-Thr/Tyr_kinase_cat_dom"/>
</dbReference>
<dbReference type="InterPro" id="IPR051681">
    <property type="entry name" value="Ser/Thr_Kinases-Pseudokinases"/>
</dbReference>
<evidence type="ECO:0000256" key="3">
    <source>
        <dbReference type="ARBA" id="ARBA00022840"/>
    </source>
</evidence>
<organism evidence="7 8">
    <name type="scientific">Actinomortierella ambigua</name>
    <dbReference type="NCBI Taxonomy" id="1343610"/>
    <lineage>
        <taxon>Eukaryota</taxon>
        <taxon>Fungi</taxon>
        <taxon>Fungi incertae sedis</taxon>
        <taxon>Mucoromycota</taxon>
        <taxon>Mortierellomycotina</taxon>
        <taxon>Mortierellomycetes</taxon>
        <taxon>Mortierellales</taxon>
        <taxon>Mortierellaceae</taxon>
        <taxon>Actinomortierella</taxon>
    </lineage>
</organism>
<dbReference type="PROSITE" id="PS00108">
    <property type="entry name" value="PROTEIN_KINASE_ST"/>
    <property type="match status" value="1"/>
</dbReference>
<dbReference type="AlphaFoldDB" id="A0A9P6U6Q1"/>
<dbReference type="PROSITE" id="PS50011">
    <property type="entry name" value="PROTEIN_KINASE_DOM"/>
    <property type="match status" value="1"/>
</dbReference>
<keyword evidence="3 4" id="KW-0067">ATP-binding</keyword>
<dbReference type="SUPFAM" id="SSF81901">
    <property type="entry name" value="HCP-like"/>
    <property type="match status" value="1"/>
</dbReference>
<dbReference type="SMART" id="SM00671">
    <property type="entry name" value="SEL1"/>
    <property type="match status" value="5"/>
</dbReference>
<feature type="region of interest" description="Disordered" evidence="5">
    <location>
        <begin position="237"/>
        <end position="257"/>
    </location>
</feature>
<evidence type="ECO:0000313" key="7">
    <source>
        <dbReference type="EMBL" id="KAG0261500.1"/>
    </source>
</evidence>
<keyword evidence="2 4" id="KW-0547">Nucleotide-binding</keyword>
<evidence type="ECO:0000259" key="6">
    <source>
        <dbReference type="PROSITE" id="PS50011"/>
    </source>
</evidence>
<dbReference type="Gene3D" id="1.10.510.10">
    <property type="entry name" value="Transferase(Phosphotransferase) domain 1"/>
    <property type="match status" value="1"/>
</dbReference>
<feature type="binding site" evidence="4">
    <location>
        <position position="26"/>
    </location>
    <ligand>
        <name>ATP</name>
        <dbReference type="ChEBI" id="CHEBI:30616"/>
    </ligand>
</feature>
<reference evidence="7" key="1">
    <citation type="journal article" date="2020" name="Fungal Divers.">
        <title>Resolving the Mortierellaceae phylogeny through synthesis of multi-gene phylogenetics and phylogenomics.</title>
        <authorList>
            <person name="Vandepol N."/>
            <person name="Liber J."/>
            <person name="Desiro A."/>
            <person name="Na H."/>
            <person name="Kennedy M."/>
            <person name="Barry K."/>
            <person name="Grigoriev I.V."/>
            <person name="Miller A.N."/>
            <person name="O'Donnell K."/>
            <person name="Stajich J.E."/>
            <person name="Bonito G."/>
        </authorList>
    </citation>
    <scope>NUCLEOTIDE SEQUENCE</scope>
    <source>
        <strain evidence="7">BC1065</strain>
    </source>
</reference>
<feature type="domain" description="Protein kinase" evidence="6">
    <location>
        <begin position="1"/>
        <end position="255"/>
    </location>
</feature>
<evidence type="ECO:0000256" key="2">
    <source>
        <dbReference type="ARBA" id="ARBA00022741"/>
    </source>
</evidence>
<dbReference type="SMART" id="SM00220">
    <property type="entry name" value="S_TKc"/>
    <property type="match status" value="1"/>
</dbReference>
<dbReference type="Pfam" id="PF08238">
    <property type="entry name" value="Sel1"/>
    <property type="match status" value="5"/>
</dbReference>
<name>A0A9P6U6Q1_9FUNG</name>
<dbReference type="InterPro" id="IPR011990">
    <property type="entry name" value="TPR-like_helical_dom_sf"/>
</dbReference>
<proteinExistence type="predicted"/>
<dbReference type="Proteomes" id="UP000807716">
    <property type="component" value="Unassembled WGS sequence"/>
</dbReference>
<keyword evidence="1" id="KW-0723">Serine/threonine-protein kinase</keyword>
<dbReference type="PRINTS" id="PR00109">
    <property type="entry name" value="TYRKINASE"/>
</dbReference>
<dbReference type="PROSITE" id="PS00107">
    <property type="entry name" value="PROTEIN_KINASE_ATP"/>
    <property type="match status" value="1"/>
</dbReference>
<evidence type="ECO:0000256" key="4">
    <source>
        <dbReference type="PROSITE-ProRule" id="PRU10141"/>
    </source>
</evidence>
<dbReference type="InterPro" id="IPR006597">
    <property type="entry name" value="Sel1-like"/>
</dbReference>
<dbReference type="Gene3D" id="1.25.40.10">
    <property type="entry name" value="Tetratricopeptide repeat domain"/>
    <property type="match status" value="1"/>
</dbReference>